<dbReference type="Pfam" id="PF08885">
    <property type="entry name" value="GSCFA"/>
    <property type="match status" value="1"/>
</dbReference>
<dbReference type="InterPro" id="IPR014982">
    <property type="entry name" value="GSCFA"/>
</dbReference>
<protein>
    <recommendedName>
        <fullName evidence="1">GSCFA domain-containing protein</fullName>
    </recommendedName>
</protein>
<sequence length="340" mass="39695">MHSLHTIFIPSYMNLTTPVKYPVFPVVNHSHELLFVGSCFAESMGVLLTANKFKCDVNPFGILYNPSSIAIALREVLSDKVYTAADLLYYHGEYHSFMHHGSFSSPIVSDCLANINIPLQQIRKKIKHVNHLLITFGTAWIYTCKETGKVVANCHKIPDNRFERHRLSPDEIVTEYTLLLTKLLAQNPGLHVWFTVSSIRHTKDGMHNNQLSKSVLLLAIDQLQERFPEKTHYFPAYEIVMDELRDYRFYADDMTHLSSLAVQYIWEQFVQVCFSFETQKLIKEWDNIAKALAHRPLREDSEEYRRFLEQIVLKMKQFAEKYPNLDVEKELNICHTRLRK</sequence>
<accession>A0A5J4SNK1</accession>
<evidence type="ECO:0000313" key="2">
    <source>
        <dbReference type="EMBL" id="KAA6347686.1"/>
    </source>
</evidence>
<reference evidence="2" key="1">
    <citation type="submission" date="2019-03" db="EMBL/GenBank/DDBJ databases">
        <title>Single cell metagenomics reveals metabolic interactions within the superorganism composed of flagellate Streblomastix strix and complex community of Bacteroidetes bacteria on its surface.</title>
        <authorList>
            <person name="Treitli S.C."/>
            <person name="Kolisko M."/>
            <person name="Husnik F."/>
            <person name="Keeling P."/>
            <person name="Hampl V."/>
        </authorList>
    </citation>
    <scope>NUCLEOTIDE SEQUENCE</scope>
    <source>
        <strain evidence="2">STM</strain>
    </source>
</reference>
<dbReference type="AlphaFoldDB" id="A0A5J4SNK1"/>
<feature type="domain" description="GSCFA" evidence="1">
    <location>
        <begin position="33"/>
        <end position="269"/>
    </location>
</feature>
<comment type="caution">
    <text evidence="2">The sequence shown here is derived from an EMBL/GenBank/DDBJ whole genome shotgun (WGS) entry which is preliminary data.</text>
</comment>
<proteinExistence type="predicted"/>
<name>A0A5J4SNK1_9ZZZZ</name>
<gene>
    <name evidence="2" type="ORF">EZS27_004840</name>
</gene>
<dbReference type="EMBL" id="SNRY01000087">
    <property type="protein sequence ID" value="KAA6347686.1"/>
    <property type="molecule type" value="Genomic_DNA"/>
</dbReference>
<organism evidence="2">
    <name type="scientific">termite gut metagenome</name>
    <dbReference type="NCBI Taxonomy" id="433724"/>
    <lineage>
        <taxon>unclassified sequences</taxon>
        <taxon>metagenomes</taxon>
        <taxon>organismal metagenomes</taxon>
    </lineage>
</organism>
<evidence type="ECO:0000259" key="1">
    <source>
        <dbReference type="Pfam" id="PF08885"/>
    </source>
</evidence>